<evidence type="ECO:0000256" key="10">
    <source>
        <dbReference type="RuleBase" id="RU000304"/>
    </source>
</evidence>
<dbReference type="PROSITE" id="PS50011">
    <property type="entry name" value="PROTEIN_KINASE_DOM"/>
    <property type="match status" value="1"/>
</dbReference>
<feature type="domain" description="Protein kinase" evidence="12">
    <location>
        <begin position="80"/>
        <end position="379"/>
    </location>
</feature>
<keyword evidence="6" id="KW-0418">Kinase</keyword>
<name>A0A0D3G6V2_9ORYZ</name>
<dbReference type="InterPro" id="IPR017441">
    <property type="entry name" value="Protein_kinase_ATP_BS"/>
</dbReference>
<dbReference type="EnsemblPlants" id="OBART05G14090.1">
    <property type="protein sequence ID" value="OBART05G14090.1"/>
    <property type="gene ID" value="OBART05G14090"/>
</dbReference>
<dbReference type="Gene3D" id="3.30.200.20">
    <property type="entry name" value="Phosphorylase Kinase, domain 1"/>
    <property type="match status" value="1"/>
</dbReference>
<evidence type="ECO:0000313" key="13">
    <source>
        <dbReference type="EnsemblPlants" id="OBART05G14090.1"/>
    </source>
</evidence>
<evidence type="ECO:0000313" key="14">
    <source>
        <dbReference type="Proteomes" id="UP000026960"/>
    </source>
</evidence>
<feature type="compositionally biased region" description="Basic and acidic residues" evidence="11">
    <location>
        <begin position="13"/>
        <end position="54"/>
    </location>
</feature>
<dbReference type="PANTHER" id="PTHR47985">
    <property type="entry name" value="OS07G0668900 PROTEIN"/>
    <property type="match status" value="1"/>
</dbReference>
<dbReference type="Gene3D" id="1.10.510.10">
    <property type="entry name" value="Transferase(Phosphotransferase) domain 1"/>
    <property type="match status" value="2"/>
</dbReference>
<dbReference type="InterPro" id="IPR011009">
    <property type="entry name" value="Kinase-like_dom_sf"/>
</dbReference>
<feature type="compositionally biased region" description="Basic and acidic residues" evidence="11">
    <location>
        <begin position="413"/>
        <end position="427"/>
    </location>
</feature>
<dbReference type="SUPFAM" id="SSF56112">
    <property type="entry name" value="Protein kinase-like (PK-like)"/>
    <property type="match status" value="1"/>
</dbReference>
<feature type="compositionally biased region" description="Low complexity" evidence="11">
    <location>
        <begin position="380"/>
        <end position="391"/>
    </location>
</feature>
<protein>
    <recommendedName>
        <fullName evidence="12">Protein kinase domain-containing protein</fullName>
    </recommendedName>
</protein>
<dbReference type="GO" id="GO:0005886">
    <property type="term" value="C:plasma membrane"/>
    <property type="evidence" value="ECO:0007669"/>
    <property type="project" value="UniProtKB-SubCell"/>
</dbReference>
<comment type="subcellular location">
    <subcellularLocation>
        <location evidence="1">Cell membrane</location>
    </subcellularLocation>
</comment>
<keyword evidence="3 10" id="KW-0723">Serine/threonine-protein kinase</keyword>
<reference evidence="13" key="2">
    <citation type="submission" date="2015-03" db="UniProtKB">
        <authorList>
            <consortium name="EnsemblPlants"/>
        </authorList>
    </citation>
    <scope>IDENTIFICATION</scope>
</reference>
<dbReference type="PROSITE" id="PS00107">
    <property type="entry name" value="PROTEIN_KINASE_ATP"/>
    <property type="match status" value="1"/>
</dbReference>
<evidence type="ECO:0000256" key="3">
    <source>
        <dbReference type="ARBA" id="ARBA00022527"/>
    </source>
</evidence>
<dbReference type="GO" id="GO:0004674">
    <property type="term" value="F:protein serine/threonine kinase activity"/>
    <property type="evidence" value="ECO:0007669"/>
    <property type="project" value="UniProtKB-KW"/>
</dbReference>
<organism evidence="13">
    <name type="scientific">Oryza barthii</name>
    <dbReference type="NCBI Taxonomy" id="65489"/>
    <lineage>
        <taxon>Eukaryota</taxon>
        <taxon>Viridiplantae</taxon>
        <taxon>Streptophyta</taxon>
        <taxon>Embryophyta</taxon>
        <taxon>Tracheophyta</taxon>
        <taxon>Spermatophyta</taxon>
        <taxon>Magnoliopsida</taxon>
        <taxon>Liliopsida</taxon>
        <taxon>Poales</taxon>
        <taxon>Poaceae</taxon>
        <taxon>BOP clade</taxon>
        <taxon>Oryzoideae</taxon>
        <taxon>Oryzeae</taxon>
        <taxon>Oryzinae</taxon>
        <taxon>Oryza</taxon>
    </lineage>
</organism>
<evidence type="ECO:0000256" key="11">
    <source>
        <dbReference type="SAM" id="MobiDB-lite"/>
    </source>
</evidence>
<keyword evidence="4" id="KW-0808">Transferase</keyword>
<comment type="similarity">
    <text evidence="10">Belongs to the protein kinase superfamily.</text>
</comment>
<dbReference type="PANTHER" id="PTHR47985:SF16">
    <property type="entry name" value="RECEPTOR-LIKE CYTOPLASMIC KINASE 185"/>
    <property type="match status" value="1"/>
</dbReference>
<accession>A0A0D3G6V2</accession>
<feature type="binding site" evidence="9">
    <location>
        <position position="108"/>
    </location>
    <ligand>
        <name>ATP</name>
        <dbReference type="ChEBI" id="CHEBI:30616"/>
    </ligand>
</feature>
<evidence type="ECO:0000256" key="4">
    <source>
        <dbReference type="ARBA" id="ARBA00022679"/>
    </source>
</evidence>
<feature type="compositionally biased region" description="Basic and acidic residues" evidence="11">
    <location>
        <begin position="364"/>
        <end position="379"/>
    </location>
</feature>
<feature type="region of interest" description="Disordered" evidence="11">
    <location>
        <begin position="1"/>
        <end position="55"/>
    </location>
</feature>
<evidence type="ECO:0000256" key="1">
    <source>
        <dbReference type="ARBA" id="ARBA00004236"/>
    </source>
</evidence>
<evidence type="ECO:0000256" key="6">
    <source>
        <dbReference type="ARBA" id="ARBA00022777"/>
    </source>
</evidence>
<dbReference type="PROSITE" id="PS00108">
    <property type="entry name" value="PROTEIN_KINASE_ST"/>
    <property type="match status" value="1"/>
</dbReference>
<keyword evidence="2" id="KW-1003">Cell membrane</keyword>
<keyword evidence="5 9" id="KW-0547">Nucleotide-binding</keyword>
<proteinExistence type="inferred from homology"/>
<dbReference type="Proteomes" id="UP000026960">
    <property type="component" value="Chromosome 5"/>
</dbReference>
<dbReference type="Pfam" id="PF07714">
    <property type="entry name" value="PK_Tyr_Ser-Thr"/>
    <property type="match status" value="1"/>
</dbReference>
<evidence type="ECO:0000256" key="5">
    <source>
        <dbReference type="ARBA" id="ARBA00022741"/>
    </source>
</evidence>
<dbReference type="Gramene" id="OBART05G14090.1">
    <property type="protein sequence ID" value="OBART05G14090.1"/>
    <property type="gene ID" value="OBART05G14090"/>
</dbReference>
<dbReference type="FunFam" id="3.30.200.20:FF:000248">
    <property type="entry name" value="Serine/threonine-protein kinase PBS1"/>
    <property type="match status" value="1"/>
</dbReference>
<evidence type="ECO:0000256" key="7">
    <source>
        <dbReference type="ARBA" id="ARBA00022840"/>
    </source>
</evidence>
<evidence type="ECO:0000256" key="8">
    <source>
        <dbReference type="ARBA" id="ARBA00023136"/>
    </source>
</evidence>
<dbReference type="InterPro" id="IPR001245">
    <property type="entry name" value="Ser-Thr/Tyr_kinase_cat_dom"/>
</dbReference>
<dbReference type="InterPro" id="IPR000719">
    <property type="entry name" value="Prot_kinase_dom"/>
</dbReference>
<dbReference type="AlphaFoldDB" id="A0A0D3G6V2"/>
<sequence length="453" mass="49682">MGCFPCFGSGGKGEAKKGGGGRKDGGSADRRVARVGSDKSKSQGGLDSRKDAFIPRDANGQPIAAHTFTFRELAAATKNFRQDCLLGEGGFGRVYKGHLENGQAVAVKQLDRNGLQGNREFLVEVLMLSLLHHDNLVNLIGYCADGDQRLLVYEFMPLGSLEDHLHDIPPDKEPLDWNTRMKIAAGAAKGLEFLHDKANPPVIYRDFKSSNILLEYAMTGQLTVKSDVYSFGVVFLELITGRKAIDNTKPLGEQNLVAWARPLFKDRRKFPKMADPLLAGRFPMRGLYQALAVAAMCLQEQAATRPFIGDVVTALSYLASQTYDPNAPVQHSRSNASTPRARNRVGANFDQRRLHSPNHQQSPDLRKEGTTTSKYEAEVSRTNSGSGSGRRAGLDSMDVTGSQMGSPAHAGRKRESSRSTDRQRAVAEAKTWGENSRERKWPNARGSFDSTNE</sequence>
<evidence type="ECO:0000259" key="12">
    <source>
        <dbReference type="PROSITE" id="PS50011"/>
    </source>
</evidence>
<reference evidence="13" key="1">
    <citation type="journal article" date="2009" name="Rice">
        <title>De Novo Next Generation Sequencing of Plant Genomes.</title>
        <authorList>
            <person name="Rounsley S."/>
            <person name="Marri P.R."/>
            <person name="Yu Y."/>
            <person name="He R."/>
            <person name="Sisneros N."/>
            <person name="Goicoechea J.L."/>
            <person name="Lee S.J."/>
            <person name="Angelova A."/>
            <person name="Kudrna D."/>
            <person name="Luo M."/>
            <person name="Affourtit J."/>
            <person name="Desany B."/>
            <person name="Knight J."/>
            <person name="Niazi F."/>
            <person name="Egholm M."/>
            <person name="Wing R.A."/>
        </authorList>
    </citation>
    <scope>NUCLEOTIDE SEQUENCE [LARGE SCALE GENOMIC DNA]</scope>
    <source>
        <strain evidence="13">cv. IRGC 105608</strain>
    </source>
</reference>
<dbReference type="InterPro" id="IPR008271">
    <property type="entry name" value="Ser/Thr_kinase_AS"/>
</dbReference>
<dbReference type="GO" id="GO:0005524">
    <property type="term" value="F:ATP binding"/>
    <property type="evidence" value="ECO:0007669"/>
    <property type="project" value="UniProtKB-UniRule"/>
</dbReference>
<evidence type="ECO:0000256" key="2">
    <source>
        <dbReference type="ARBA" id="ARBA00022475"/>
    </source>
</evidence>
<evidence type="ECO:0000256" key="9">
    <source>
        <dbReference type="PROSITE-ProRule" id="PRU10141"/>
    </source>
</evidence>
<keyword evidence="8" id="KW-0472">Membrane</keyword>
<keyword evidence="14" id="KW-1185">Reference proteome</keyword>
<keyword evidence="7 9" id="KW-0067">ATP-binding</keyword>
<feature type="region of interest" description="Disordered" evidence="11">
    <location>
        <begin position="347"/>
        <end position="453"/>
    </location>
</feature>